<protein>
    <submittedName>
        <fullName evidence="2">Putative secreted protein</fullName>
    </submittedName>
</protein>
<organism evidence="2">
    <name type="scientific">Anopheles triannulatus</name>
    <dbReference type="NCBI Taxonomy" id="58253"/>
    <lineage>
        <taxon>Eukaryota</taxon>
        <taxon>Metazoa</taxon>
        <taxon>Ecdysozoa</taxon>
        <taxon>Arthropoda</taxon>
        <taxon>Hexapoda</taxon>
        <taxon>Insecta</taxon>
        <taxon>Pterygota</taxon>
        <taxon>Neoptera</taxon>
        <taxon>Endopterygota</taxon>
        <taxon>Diptera</taxon>
        <taxon>Nematocera</taxon>
        <taxon>Culicoidea</taxon>
        <taxon>Culicidae</taxon>
        <taxon>Anophelinae</taxon>
        <taxon>Anopheles</taxon>
    </lineage>
</organism>
<sequence length="68" mass="8407">MMNRFRHLFFFFPRICLCNQHPRSHCARWWCVSTTFFHHMYCADSRVFAGQKQPSRGCSSRREMRWCE</sequence>
<evidence type="ECO:0000313" key="2">
    <source>
        <dbReference type="EMBL" id="MBW48574.1"/>
    </source>
</evidence>
<feature type="chain" id="PRO_5014785686" evidence="1">
    <location>
        <begin position="19"/>
        <end position="68"/>
    </location>
</feature>
<proteinExistence type="predicted"/>
<evidence type="ECO:0000256" key="1">
    <source>
        <dbReference type="SAM" id="SignalP"/>
    </source>
</evidence>
<keyword evidence="1" id="KW-0732">Signal</keyword>
<dbReference type="AlphaFoldDB" id="A0A2M4B695"/>
<accession>A0A2M4B695</accession>
<name>A0A2M4B695_9DIPT</name>
<reference evidence="2" key="1">
    <citation type="submission" date="2018-01" db="EMBL/GenBank/DDBJ databases">
        <title>An insight into the sialome of Amazonian anophelines.</title>
        <authorList>
            <person name="Ribeiro J.M."/>
            <person name="Scarpassa V."/>
            <person name="Calvo E."/>
        </authorList>
    </citation>
    <scope>NUCLEOTIDE SEQUENCE</scope>
    <source>
        <tissue evidence="2">Salivary glands</tissue>
    </source>
</reference>
<feature type="signal peptide" evidence="1">
    <location>
        <begin position="1"/>
        <end position="18"/>
    </location>
</feature>
<dbReference type="EMBL" id="GGFK01015253">
    <property type="protein sequence ID" value="MBW48574.1"/>
    <property type="molecule type" value="Transcribed_RNA"/>
</dbReference>